<sequence>MFDNQLEQPTNKLADQAAASADSVIKSTQRVANDTLDHLANTVHGLRAQAAPLLNRASEQASALLQQSKEAVQDSSAKVKAQAQRASDSTLNYIKDEPVKAVLIAAVIGAGLAALVHLAGRSRDDI</sequence>
<evidence type="ECO:0000313" key="2">
    <source>
        <dbReference type="EMBL" id="MDR7376250.1"/>
    </source>
</evidence>
<keyword evidence="1" id="KW-0472">Membrane</keyword>
<proteinExistence type="predicted"/>
<organism evidence="2 3">
    <name type="scientific">Rhodoferax ferrireducens</name>
    <dbReference type="NCBI Taxonomy" id="192843"/>
    <lineage>
        <taxon>Bacteria</taxon>
        <taxon>Pseudomonadati</taxon>
        <taxon>Pseudomonadota</taxon>
        <taxon>Betaproteobacteria</taxon>
        <taxon>Burkholderiales</taxon>
        <taxon>Comamonadaceae</taxon>
        <taxon>Rhodoferax</taxon>
    </lineage>
</organism>
<dbReference type="RefSeq" id="WP_116604557.1">
    <property type="nucleotide sequence ID" value="NZ_JAVDXT010000001.1"/>
</dbReference>
<reference evidence="2 3" key="1">
    <citation type="submission" date="2023-07" db="EMBL/GenBank/DDBJ databases">
        <title>Sorghum-associated microbial communities from plants grown in Nebraska, USA.</title>
        <authorList>
            <person name="Schachtman D."/>
        </authorList>
    </citation>
    <scope>NUCLEOTIDE SEQUENCE [LARGE SCALE GENOMIC DNA]</scope>
    <source>
        <strain evidence="2 3">BE313</strain>
    </source>
</reference>
<gene>
    <name evidence="2" type="ORF">J2X19_000908</name>
</gene>
<keyword evidence="1" id="KW-1133">Transmembrane helix</keyword>
<keyword evidence="1" id="KW-0812">Transmembrane</keyword>
<evidence type="ECO:0000313" key="3">
    <source>
        <dbReference type="Proteomes" id="UP001180487"/>
    </source>
</evidence>
<feature type="transmembrane region" description="Helical" evidence="1">
    <location>
        <begin position="101"/>
        <end position="120"/>
    </location>
</feature>
<evidence type="ECO:0000256" key="1">
    <source>
        <dbReference type="SAM" id="Phobius"/>
    </source>
</evidence>
<dbReference type="Proteomes" id="UP001180487">
    <property type="component" value="Unassembled WGS sequence"/>
</dbReference>
<dbReference type="SUPFAM" id="SSF58113">
    <property type="entry name" value="Apolipoprotein A-I"/>
    <property type="match status" value="1"/>
</dbReference>
<keyword evidence="3" id="KW-1185">Reference proteome</keyword>
<comment type="caution">
    <text evidence="2">The sequence shown here is derived from an EMBL/GenBank/DDBJ whole genome shotgun (WGS) entry which is preliminary data.</text>
</comment>
<dbReference type="EMBL" id="JAVDXT010000001">
    <property type="protein sequence ID" value="MDR7376250.1"/>
    <property type="molecule type" value="Genomic_DNA"/>
</dbReference>
<protein>
    <submittedName>
        <fullName evidence="2">ElaB/YqjD/DUF883 family membrane-anchored ribosome-binding protein</fullName>
    </submittedName>
</protein>
<name>A0ABU2C4I6_9BURK</name>
<accession>A0ABU2C4I6</accession>